<proteinExistence type="predicted"/>
<organism evidence="1 2">
    <name type="scientific">Popillia japonica</name>
    <name type="common">Japanese beetle</name>
    <dbReference type="NCBI Taxonomy" id="7064"/>
    <lineage>
        <taxon>Eukaryota</taxon>
        <taxon>Metazoa</taxon>
        <taxon>Ecdysozoa</taxon>
        <taxon>Arthropoda</taxon>
        <taxon>Hexapoda</taxon>
        <taxon>Insecta</taxon>
        <taxon>Pterygota</taxon>
        <taxon>Neoptera</taxon>
        <taxon>Endopterygota</taxon>
        <taxon>Coleoptera</taxon>
        <taxon>Polyphaga</taxon>
        <taxon>Scarabaeiformia</taxon>
        <taxon>Scarabaeidae</taxon>
        <taxon>Rutelinae</taxon>
        <taxon>Popillia</taxon>
    </lineage>
</organism>
<dbReference type="EMBL" id="JASPKY010000014">
    <property type="protein sequence ID" value="KAK9753412.1"/>
    <property type="molecule type" value="Genomic_DNA"/>
</dbReference>
<comment type="caution">
    <text evidence="1">The sequence shown here is derived from an EMBL/GenBank/DDBJ whole genome shotgun (WGS) entry which is preliminary data.</text>
</comment>
<protein>
    <submittedName>
        <fullName evidence="1">Uncharacterized protein</fullName>
    </submittedName>
</protein>
<dbReference type="AlphaFoldDB" id="A0AAW1N4K3"/>
<keyword evidence="2" id="KW-1185">Reference proteome</keyword>
<reference evidence="1 2" key="1">
    <citation type="journal article" date="2024" name="BMC Genomics">
        <title>De novo assembly and annotation of Popillia japonica's genome with initial clues to its potential as an invasive pest.</title>
        <authorList>
            <person name="Cucini C."/>
            <person name="Boschi S."/>
            <person name="Funari R."/>
            <person name="Cardaioli E."/>
            <person name="Iannotti N."/>
            <person name="Marturano G."/>
            <person name="Paoli F."/>
            <person name="Bruttini M."/>
            <person name="Carapelli A."/>
            <person name="Frati F."/>
            <person name="Nardi F."/>
        </authorList>
    </citation>
    <scope>NUCLEOTIDE SEQUENCE [LARGE SCALE GENOMIC DNA]</scope>
    <source>
        <strain evidence="1">DMR45628</strain>
    </source>
</reference>
<sequence>MGSSNKKYNSKLLRQIGITHSINCENARDNLEKSGNEDDLPLSLLAEILRNKEKFGIENDNEIEDFFNVDNNLMFEETDDCMSGVPYTRDSVG</sequence>
<evidence type="ECO:0000313" key="2">
    <source>
        <dbReference type="Proteomes" id="UP001458880"/>
    </source>
</evidence>
<gene>
    <name evidence="1" type="ORF">QE152_g3531</name>
</gene>
<dbReference type="Proteomes" id="UP001458880">
    <property type="component" value="Unassembled WGS sequence"/>
</dbReference>
<evidence type="ECO:0000313" key="1">
    <source>
        <dbReference type="EMBL" id="KAK9753412.1"/>
    </source>
</evidence>
<accession>A0AAW1N4K3</accession>
<name>A0AAW1N4K3_POPJA</name>